<comment type="caution">
    <text evidence="3">The sequence shown here is derived from an EMBL/GenBank/DDBJ whole genome shotgun (WGS) entry which is preliminary data.</text>
</comment>
<dbReference type="InterPro" id="IPR024752">
    <property type="entry name" value="Myb/SANT-like_dom"/>
</dbReference>
<sequence length="293" mass="32679">MRDHVNIPMFRGQNGWSGEGWRSISEKFNQMFPFAHFTKQQLQEKENELKGSWKVIRDARKESGVGWNDSLAMVIAEPPKWKKLISDNGKMARFQKKPFPLYEDCTSLCCVATGDLNFTSTENLEPAPAHGPLAPAAPVAPTVLSESTNPFASLDGIDFSSAHNEAQSAPSNEDSVQGAWGGKKRKRSHIGSAIEDFVQFKKMQTSKTLEELNEKKKQDEEFSVHKYLDEVDAMVGLTDREKAYAMDIFKSEIGREVFMKMENKNVRFIWLKRQISAISGGNVGGGNIGGGNV</sequence>
<dbReference type="AlphaFoldDB" id="A0A811PFX8"/>
<dbReference type="Proteomes" id="UP000604825">
    <property type="component" value="Unassembled WGS sequence"/>
</dbReference>
<reference evidence="3" key="1">
    <citation type="submission" date="2020-10" db="EMBL/GenBank/DDBJ databases">
        <authorList>
            <person name="Han B."/>
            <person name="Lu T."/>
            <person name="Zhao Q."/>
            <person name="Huang X."/>
            <person name="Zhao Y."/>
        </authorList>
    </citation>
    <scope>NUCLEOTIDE SEQUENCE</scope>
</reference>
<protein>
    <recommendedName>
        <fullName evidence="2">Myb/SANT-like domain-containing protein</fullName>
    </recommendedName>
</protein>
<dbReference type="Pfam" id="PF12776">
    <property type="entry name" value="Myb_DNA-bind_3"/>
    <property type="match status" value="1"/>
</dbReference>
<dbReference type="PANTHER" id="PTHR46934">
    <property type="entry name" value="MYB_DNA-BIND_3 DOMAIN-CONTAINING PROTEIN-RELATED"/>
    <property type="match status" value="1"/>
</dbReference>
<accession>A0A811PFX8</accession>
<feature type="region of interest" description="Disordered" evidence="1">
    <location>
        <begin position="163"/>
        <end position="182"/>
    </location>
</feature>
<proteinExistence type="predicted"/>
<gene>
    <name evidence="3" type="ORF">NCGR_LOCUS26250</name>
</gene>
<feature type="domain" description="Myb/SANT-like" evidence="2">
    <location>
        <begin position="12"/>
        <end position="83"/>
    </location>
</feature>
<name>A0A811PFX8_9POAL</name>
<organism evidence="3 4">
    <name type="scientific">Miscanthus lutarioriparius</name>
    <dbReference type="NCBI Taxonomy" id="422564"/>
    <lineage>
        <taxon>Eukaryota</taxon>
        <taxon>Viridiplantae</taxon>
        <taxon>Streptophyta</taxon>
        <taxon>Embryophyta</taxon>
        <taxon>Tracheophyta</taxon>
        <taxon>Spermatophyta</taxon>
        <taxon>Magnoliopsida</taxon>
        <taxon>Liliopsida</taxon>
        <taxon>Poales</taxon>
        <taxon>Poaceae</taxon>
        <taxon>PACMAD clade</taxon>
        <taxon>Panicoideae</taxon>
        <taxon>Andropogonodae</taxon>
        <taxon>Andropogoneae</taxon>
        <taxon>Saccharinae</taxon>
        <taxon>Miscanthus</taxon>
    </lineage>
</organism>
<evidence type="ECO:0000259" key="2">
    <source>
        <dbReference type="Pfam" id="PF12776"/>
    </source>
</evidence>
<feature type="compositionally biased region" description="Polar residues" evidence="1">
    <location>
        <begin position="163"/>
        <end position="175"/>
    </location>
</feature>
<evidence type="ECO:0000313" key="4">
    <source>
        <dbReference type="Proteomes" id="UP000604825"/>
    </source>
</evidence>
<keyword evidence="4" id="KW-1185">Reference proteome</keyword>
<dbReference type="EMBL" id="CAJGYO010000006">
    <property type="protein sequence ID" value="CAD6239273.1"/>
    <property type="molecule type" value="Genomic_DNA"/>
</dbReference>
<evidence type="ECO:0000256" key="1">
    <source>
        <dbReference type="SAM" id="MobiDB-lite"/>
    </source>
</evidence>
<dbReference type="PANTHER" id="PTHR46934:SF13">
    <property type="entry name" value="MYB_SANT-LIKE DOMAIN-CONTAINING PROTEIN"/>
    <property type="match status" value="1"/>
</dbReference>
<dbReference type="OrthoDB" id="694532at2759"/>
<evidence type="ECO:0000313" key="3">
    <source>
        <dbReference type="EMBL" id="CAD6239273.1"/>
    </source>
</evidence>